<keyword evidence="3" id="KW-1185">Reference proteome</keyword>
<proteinExistence type="predicted"/>
<dbReference type="Proteomes" id="UP000322667">
    <property type="component" value="Chromosome D01"/>
</dbReference>
<feature type="transmembrane region" description="Helical" evidence="1">
    <location>
        <begin position="33"/>
        <end position="55"/>
    </location>
</feature>
<dbReference type="AlphaFoldDB" id="A0A5D2MAS3"/>
<keyword evidence="1" id="KW-0472">Membrane</keyword>
<organism evidence="2 3">
    <name type="scientific">Gossypium tomentosum</name>
    <name type="common">Hawaiian cotton</name>
    <name type="synonym">Gossypium sandvicense</name>
    <dbReference type="NCBI Taxonomy" id="34277"/>
    <lineage>
        <taxon>Eukaryota</taxon>
        <taxon>Viridiplantae</taxon>
        <taxon>Streptophyta</taxon>
        <taxon>Embryophyta</taxon>
        <taxon>Tracheophyta</taxon>
        <taxon>Spermatophyta</taxon>
        <taxon>Magnoliopsida</taxon>
        <taxon>eudicotyledons</taxon>
        <taxon>Gunneridae</taxon>
        <taxon>Pentapetalae</taxon>
        <taxon>rosids</taxon>
        <taxon>malvids</taxon>
        <taxon>Malvales</taxon>
        <taxon>Malvaceae</taxon>
        <taxon>Malvoideae</taxon>
        <taxon>Gossypium</taxon>
    </lineage>
</organism>
<keyword evidence="1" id="KW-1133">Transmembrane helix</keyword>
<evidence type="ECO:0000313" key="2">
    <source>
        <dbReference type="EMBL" id="TYH88403.1"/>
    </source>
</evidence>
<evidence type="ECO:0000256" key="1">
    <source>
        <dbReference type="SAM" id="Phobius"/>
    </source>
</evidence>
<name>A0A5D2MAS3_GOSTO</name>
<evidence type="ECO:0000313" key="3">
    <source>
        <dbReference type="Proteomes" id="UP000322667"/>
    </source>
</evidence>
<dbReference type="EMBL" id="CM017623">
    <property type="protein sequence ID" value="TYH88403.1"/>
    <property type="molecule type" value="Genomic_DNA"/>
</dbReference>
<accession>A0A5D2MAS3</accession>
<protein>
    <submittedName>
        <fullName evidence="2">Uncharacterized protein</fullName>
    </submittedName>
</protein>
<reference evidence="2 3" key="1">
    <citation type="submission" date="2019-07" db="EMBL/GenBank/DDBJ databases">
        <title>WGS assembly of Gossypium tomentosum.</title>
        <authorList>
            <person name="Chen Z.J."/>
            <person name="Sreedasyam A."/>
            <person name="Ando A."/>
            <person name="Song Q."/>
            <person name="De L."/>
            <person name="Hulse-Kemp A."/>
            <person name="Ding M."/>
            <person name="Ye W."/>
            <person name="Kirkbride R."/>
            <person name="Jenkins J."/>
            <person name="Plott C."/>
            <person name="Lovell J."/>
            <person name="Lin Y.-M."/>
            <person name="Vaughn R."/>
            <person name="Liu B."/>
            <person name="Li W."/>
            <person name="Simpson S."/>
            <person name="Scheffler B."/>
            <person name="Saski C."/>
            <person name="Grover C."/>
            <person name="Hu G."/>
            <person name="Conover J."/>
            <person name="Carlson J."/>
            <person name="Shu S."/>
            <person name="Boston L."/>
            <person name="Williams M."/>
            <person name="Peterson D."/>
            <person name="Mcgee K."/>
            <person name="Jones D."/>
            <person name="Wendel J."/>
            <person name="Stelly D."/>
            <person name="Grimwood J."/>
            <person name="Schmutz J."/>
        </authorList>
    </citation>
    <scope>NUCLEOTIDE SEQUENCE [LARGE SCALE GENOMIC DNA]</scope>
    <source>
        <strain evidence="2">7179.01</strain>
    </source>
</reference>
<gene>
    <name evidence="2" type="ORF">ES332_D01G186200v1</name>
</gene>
<keyword evidence="1" id="KW-0812">Transmembrane</keyword>
<sequence length="93" mass="10544">MPPHLLSFSSTATLAPLWPPVLLTTIKNKLLSFFLFSYANFSCSFFFPFLFFLVLQPSLSSPPLLGSRQTATVAAPLCLHRFRLFLFSDSRIR</sequence>